<dbReference type="Pfam" id="PF12833">
    <property type="entry name" value="HTH_18"/>
    <property type="match status" value="1"/>
</dbReference>
<gene>
    <name evidence="4" type="ORF">JMA39_09555</name>
</gene>
<proteinExistence type="predicted"/>
<accession>A0ABS1T1H5</accession>
<dbReference type="InterPro" id="IPR009057">
    <property type="entry name" value="Homeodomain-like_sf"/>
</dbReference>
<dbReference type="SMART" id="SM00342">
    <property type="entry name" value="HTH_ARAC"/>
    <property type="match status" value="1"/>
</dbReference>
<comment type="caution">
    <text evidence="4">The sequence shown here is derived from an EMBL/GenBank/DDBJ whole genome shotgun (WGS) entry which is preliminary data.</text>
</comment>
<reference evidence="4 5" key="1">
    <citation type="submission" date="2021-01" db="EMBL/GenBank/DDBJ databases">
        <title>Genome sequence of Shewanella schlegeliana JCM 11561.</title>
        <authorList>
            <person name="Zhang H."/>
            <person name="Li C."/>
        </authorList>
    </citation>
    <scope>NUCLEOTIDE SEQUENCE [LARGE SCALE GENOMIC DNA]</scope>
    <source>
        <strain evidence="4 5">JCM 11561</strain>
    </source>
</reference>
<dbReference type="Proteomes" id="UP000604898">
    <property type="component" value="Unassembled WGS sequence"/>
</dbReference>
<evidence type="ECO:0000313" key="5">
    <source>
        <dbReference type="Proteomes" id="UP000604898"/>
    </source>
</evidence>
<evidence type="ECO:0000256" key="2">
    <source>
        <dbReference type="ARBA" id="ARBA00023163"/>
    </source>
</evidence>
<dbReference type="SUPFAM" id="SSF46689">
    <property type="entry name" value="Homeodomain-like"/>
    <property type="match status" value="1"/>
</dbReference>
<keyword evidence="5" id="KW-1185">Reference proteome</keyword>
<dbReference type="PROSITE" id="PS01124">
    <property type="entry name" value="HTH_ARAC_FAMILY_2"/>
    <property type="match status" value="1"/>
</dbReference>
<dbReference type="Gene3D" id="1.10.10.60">
    <property type="entry name" value="Homeodomain-like"/>
    <property type="match status" value="1"/>
</dbReference>
<evidence type="ECO:0000256" key="1">
    <source>
        <dbReference type="ARBA" id="ARBA00023015"/>
    </source>
</evidence>
<sequence length="310" mass="35057">MIKYSVRPAAATQKLLSYCDGARFAMPAKFDHFKTLEPTDLISGQTIFSALDTMEKHSDDKLFYNNLEPYIHGDEGSMAKILGVQAKTPAEMLVSFAKIYSSKLSSTKLQLLETNTEIKLISPRFTNHAILKYGDLMLHTTIKSILSPFMSLKNQDINIELPFDKRFYGKYADKFETVYFDTNAFAVTIKKHASESNLISHVQLNTPLPVQQQITAAANMLPPDQLSISNIAFILGCSERQLLKTLYTIKVPASQALQKIKFQRLKSQLVRENWNLKKAAADFGYKDQSGITKLFKNIVNLTPKAYREQL</sequence>
<evidence type="ECO:0000259" key="3">
    <source>
        <dbReference type="PROSITE" id="PS01124"/>
    </source>
</evidence>
<keyword evidence="1" id="KW-0805">Transcription regulation</keyword>
<evidence type="ECO:0000313" key="4">
    <source>
        <dbReference type="EMBL" id="MBL4913386.1"/>
    </source>
</evidence>
<organism evidence="4 5">
    <name type="scientific">Shewanella schlegeliana</name>
    <dbReference type="NCBI Taxonomy" id="190308"/>
    <lineage>
        <taxon>Bacteria</taxon>
        <taxon>Pseudomonadati</taxon>
        <taxon>Pseudomonadota</taxon>
        <taxon>Gammaproteobacteria</taxon>
        <taxon>Alteromonadales</taxon>
        <taxon>Shewanellaceae</taxon>
        <taxon>Shewanella</taxon>
    </lineage>
</organism>
<protein>
    <submittedName>
        <fullName evidence="4">Helix-turn-helix transcriptional regulator</fullName>
    </submittedName>
</protein>
<feature type="domain" description="HTH araC/xylS-type" evidence="3">
    <location>
        <begin position="212"/>
        <end position="309"/>
    </location>
</feature>
<dbReference type="InterPro" id="IPR018060">
    <property type="entry name" value="HTH_AraC"/>
</dbReference>
<dbReference type="RefSeq" id="WP_202721661.1">
    <property type="nucleotide sequence ID" value="NZ_BPEX01000023.1"/>
</dbReference>
<name>A0ABS1T1H5_9GAMM</name>
<keyword evidence="2" id="KW-0804">Transcription</keyword>
<dbReference type="EMBL" id="JAESVD010000005">
    <property type="protein sequence ID" value="MBL4913386.1"/>
    <property type="molecule type" value="Genomic_DNA"/>
</dbReference>